<keyword evidence="8" id="KW-0472">Membrane</keyword>
<keyword evidence="6" id="KW-0539">Nucleus</keyword>
<dbReference type="GO" id="GO:0005634">
    <property type="term" value="C:nucleus"/>
    <property type="evidence" value="ECO:0007669"/>
    <property type="project" value="UniProtKB-SubCell"/>
</dbReference>
<evidence type="ECO:0000256" key="3">
    <source>
        <dbReference type="ARBA" id="ARBA00022723"/>
    </source>
</evidence>
<dbReference type="PANTHER" id="PTHR13204">
    <property type="entry name" value="PTD012 PROTEIN"/>
    <property type="match status" value="1"/>
</dbReference>
<dbReference type="Pfam" id="PF20684">
    <property type="entry name" value="Fung_rhodopsin"/>
    <property type="match status" value="1"/>
</dbReference>
<feature type="transmembrane region" description="Helical" evidence="8">
    <location>
        <begin position="12"/>
        <end position="30"/>
    </location>
</feature>
<dbReference type="GO" id="GO:0008270">
    <property type="term" value="F:zinc ion binding"/>
    <property type="evidence" value="ECO:0007669"/>
    <property type="project" value="TreeGrafter"/>
</dbReference>
<dbReference type="Proteomes" id="UP000007963">
    <property type="component" value="Unassembled WGS sequence"/>
</dbReference>
<dbReference type="CDD" id="cd17298">
    <property type="entry name" value="DUF1907"/>
    <property type="match status" value="1"/>
</dbReference>
<reference evidence="11" key="1">
    <citation type="submission" date="2005-09" db="EMBL/GenBank/DDBJ databases">
        <title>Annotation of the Aspergillus terreus NIH2624 genome.</title>
        <authorList>
            <person name="Birren B.W."/>
            <person name="Lander E.S."/>
            <person name="Galagan J.E."/>
            <person name="Nusbaum C."/>
            <person name="Devon K."/>
            <person name="Henn M."/>
            <person name="Ma L.-J."/>
            <person name="Jaffe D.B."/>
            <person name="Butler J."/>
            <person name="Alvarez P."/>
            <person name="Gnerre S."/>
            <person name="Grabherr M."/>
            <person name="Kleber M."/>
            <person name="Mauceli E.W."/>
            <person name="Brockman W."/>
            <person name="Rounsley S."/>
            <person name="Young S.K."/>
            <person name="LaButti K."/>
            <person name="Pushparaj V."/>
            <person name="DeCaprio D."/>
            <person name="Crawford M."/>
            <person name="Koehrsen M."/>
            <person name="Engels R."/>
            <person name="Montgomery P."/>
            <person name="Pearson M."/>
            <person name="Howarth C."/>
            <person name="Larson L."/>
            <person name="Luoma S."/>
            <person name="White J."/>
            <person name="Alvarado L."/>
            <person name="Kodira C.D."/>
            <person name="Zeng Q."/>
            <person name="Oleary S."/>
            <person name="Yandava C."/>
            <person name="Denning D.W."/>
            <person name="Nierman W.C."/>
            <person name="Milne T."/>
            <person name="Madden K."/>
        </authorList>
    </citation>
    <scope>NUCLEOTIDE SEQUENCE [LARGE SCALE GENOMIC DNA]</scope>
    <source>
        <strain evidence="11">NIH 2624 / FGSC A1156</strain>
    </source>
</reference>
<feature type="region of interest" description="Disordered" evidence="7">
    <location>
        <begin position="373"/>
        <end position="398"/>
    </location>
</feature>
<accession>Q0CB59</accession>
<feature type="transmembrane region" description="Helical" evidence="8">
    <location>
        <begin position="128"/>
        <end position="149"/>
    </location>
</feature>
<comment type="subcellular location">
    <subcellularLocation>
        <location evidence="1">Nucleus</location>
    </subcellularLocation>
</comment>
<dbReference type="HOGENOM" id="CLU_382613_0_0_1"/>
<keyword evidence="5" id="KW-0862">Zinc</keyword>
<protein>
    <recommendedName>
        <fullName evidence="9">DUF1907 domain-containing protein</fullName>
    </recommendedName>
</protein>
<dbReference type="RefSeq" id="XP_001217697.1">
    <property type="nucleotide sequence ID" value="XM_001217696.1"/>
</dbReference>
<name>Q0CB59_ASPTN</name>
<dbReference type="InterPro" id="IPR049326">
    <property type="entry name" value="Rhodopsin_dom_fungi"/>
</dbReference>
<evidence type="ECO:0000313" key="11">
    <source>
        <dbReference type="Proteomes" id="UP000007963"/>
    </source>
</evidence>
<dbReference type="VEuPathDB" id="FungiDB:ATEG_09075"/>
<evidence type="ECO:0000259" key="9">
    <source>
        <dbReference type="SMART" id="SM01168"/>
    </source>
</evidence>
<evidence type="ECO:0000256" key="2">
    <source>
        <dbReference type="ARBA" id="ARBA00011245"/>
    </source>
</evidence>
<gene>
    <name evidence="10" type="ORF">ATEG_09075</name>
</gene>
<feature type="domain" description="DUF1907" evidence="9">
    <location>
        <begin position="422"/>
        <end position="722"/>
    </location>
</feature>
<feature type="transmembrane region" description="Helical" evidence="8">
    <location>
        <begin position="42"/>
        <end position="62"/>
    </location>
</feature>
<dbReference type="GO" id="GO:0016788">
    <property type="term" value="F:hydrolase activity, acting on ester bonds"/>
    <property type="evidence" value="ECO:0007669"/>
    <property type="project" value="TreeGrafter"/>
</dbReference>
<sequence>MGTGTPFQKEAWTEYGIGTVIILLRILARAKVVGVKNWQGDDYFTIIALLFWTAELTMLEMIGQFGTNIGFTDAQRAAFSEEEIKVLARGSKCLLAGWTCYVTLIWSLKACMLFFYNRLTLGLWQQKLVKANAFICMGTYTAVILTIFLHCRPLHKNWQVYPDPGRKDLFIIYHHWQWLILPVNCSADYVNYIVIAVTNVTTDAILLTIPLPILAKVRIPLRRKLVIGILLCGGVFVMVATLLRCILSLQSIDSINTSTIWAIRETFVAILSVNAPCIKPLFSSTVWLGSSRETSNKGGRLGSYSLSVFGKSKPSQLASETTNIRHRDSDEYALHDSAYAHDVRGGESASEEELGRRKDAIQVTTMYEARIPRLRRKSRPLSDDPSRRDPLISLPSPSFPPFTMRVTQHVRQPPALEELAAIIQQSLQSNFETASASVVQCPDLRQPPFKLAAPGLCGEACIGDVGARGNLFPRPNLNAKYSLLSLAEDMKMSTEKGFLIGAGAAPFQDIGQNAELAVNLSWQGRSDGAEFNEPSSLVVENKTHVVRISQDSTSTCKTTTSTNCALMMNLFGCHGEAGPVLKVTARSRRGKDNFTNCIRHGLYAAYGDTRPVSLGGVFLLKSGKAKFHIMPDFPPEDQLPFPDREYMEQRWITYHVFKAPIVCLTVLHSADPEGLGLRMEHTHCFEIEGHRQGGHYHHDINDGGDEVEYEAYLNAASLLYRIQ</sequence>
<evidence type="ECO:0000256" key="5">
    <source>
        <dbReference type="ARBA" id="ARBA00022833"/>
    </source>
</evidence>
<feature type="compositionally biased region" description="Basic and acidic residues" evidence="7">
    <location>
        <begin position="380"/>
        <end position="390"/>
    </location>
</feature>
<evidence type="ECO:0000256" key="6">
    <source>
        <dbReference type="ARBA" id="ARBA00023242"/>
    </source>
</evidence>
<evidence type="ECO:0000256" key="4">
    <source>
        <dbReference type="ARBA" id="ARBA00022801"/>
    </source>
</evidence>
<dbReference type="OMA" id="ANAFICM"/>
<keyword evidence="8" id="KW-1133">Transmembrane helix</keyword>
<evidence type="ECO:0000256" key="1">
    <source>
        <dbReference type="ARBA" id="ARBA00004123"/>
    </source>
</evidence>
<organism evidence="10 11">
    <name type="scientific">Aspergillus terreus (strain NIH 2624 / FGSC A1156)</name>
    <dbReference type="NCBI Taxonomy" id="341663"/>
    <lineage>
        <taxon>Eukaryota</taxon>
        <taxon>Fungi</taxon>
        <taxon>Dikarya</taxon>
        <taxon>Ascomycota</taxon>
        <taxon>Pezizomycotina</taxon>
        <taxon>Eurotiomycetes</taxon>
        <taxon>Eurotiomycetidae</taxon>
        <taxon>Eurotiales</taxon>
        <taxon>Aspergillaceae</taxon>
        <taxon>Aspergillus</taxon>
        <taxon>Aspergillus subgen. Circumdati</taxon>
    </lineage>
</organism>
<dbReference type="SMART" id="SM01168">
    <property type="entry name" value="DUF1907"/>
    <property type="match status" value="1"/>
</dbReference>
<dbReference type="eggNOG" id="KOG4048">
    <property type="taxonomic scope" value="Eukaryota"/>
</dbReference>
<dbReference type="EMBL" id="CH476607">
    <property type="protein sequence ID" value="EAU30212.1"/>
    <property type="molecule type" value="Genomic_DNA"/>
</dbReference>
<feature type="transmembrane region" description="Helical" evidence="8">
    <location>
        <begin position="225"/>
        <end position="243"/>
    </location>
</feature>
<dbReference type="GeneID" id="4353698"/>
<proteinExistence type="predicted"/>
<comment type="subunit">
    <text evidence="2">Monomer.</text>
</comment>
<keyword evidence="4" id="KW-0378">Hydrolase</keyword>
<evidence type="ECO:0000256" key="7">
    <source>
        <dbReference type="SAM" id="MobiDB-lite"/>
    </source>
</evidence>
<dbReference type="SUPFAM" id="SSF117856">
    <property type="entry name" value="AF0104/ALDC/Ptd012-like"/>
    <property type="match status" value="1"/>
</dbReference>
<evidence type="ECO:0000256" key="8">
    <source>
        <dbReference type="SAM" id="Phobius"/>
    </source>
</evidence>
<dbReference type="Pfam" id="PF08925">
    <property type="entry name" value="DUF1907"/>
    <property type="match status" value="1"/>
</dbReference>
<keyword evidence="8" id="KW-0812">Transmembrane</keyword>
<evidence type="ECO:0000313" key="10">
    <source>
        <dbReference type="EMBL" id="EAU30212.1"/>
    </source>
</evidence>
<dbReference type="OrthoDB" id="4329349at2759"/>
<keyword evidence="3" id="KW-0479">Metal-binding</keyword>
<dbReference type="InterPro" id="IPR015021">
    <property type="entry name" value="C11orf54_DUF1907"/>
</dbReference>
<feature type="transmembrane region" description="Helical" evidence="8">
    <location>
        <begin position="95"/>
        <end position="116"/>
    </location>
</feature>
<dbReference type="AlphaFoldDB" id="Q0CB59"/>
<dbReference type="PANTHER" id="PTHR13204:SF1">
    <property type="entry name" value="ESTER HYDROLASE C11ORF54"/>
    <property type="match status" value="1"/>
</dbReference>
<feature type="transmembrane region" description="Helical" evidence="8">
    <location>
        <begin position="189"/>
        <end position="213"/>
    </location>
</feature>